<keyword evidence="3" id="KW-1185">Reference proteome</keyword>
<protein>
    <submittedName>
        <fullName evidence="2">HTH-type transcriptional regulator Xre</fullName>
    </submittedName>
</protein>
<proteinExistence type="predicted"/>
<accession>A0A0U5BNF2</accession>
<dbReference type="Proteomes" id="UP000217696">
    <property type="component" value="Chromosome"/>
</dbReference>
<dbReference type="Gene3D" id="1.10.260.40">
    <property type="entry name" value="lambda repressor-like DNA-binding domains"/>
    <property type="match status" value="1"/>
</dbReference>
<dbReference type="SUPFAM" id="SSF47413">
    <property type="entry name" value="lambda repressor-like DNA-binding domains"/>
    <property type="match status" value="1"/>
</dbReference>
<organism evidence="2 3">
    <name type="scientific">Aneurinibacillus soli</name>
    <dbReference type="NCBI Taxonomy" id="1500254"/>
    <lineage>
        <taxon>Bacteria</taxon>
        <taxon>Bacillati</taxon>
        <taxon>Bacillota</taxon>
        <taxon>Bacilli</taxon>
        <taxon>Bacillales</taxon>
        <taxon>Paenibacillaceae</taxon>
        <taxon>Aneurinibacillus group</taxon>
        <taxon>Aneurinibacillus</taxon>
    </lineage>
</organism>
<keyword evidence="1" id="KW-0238">DNA-binding</keyword>
<dbReference type="EMBL" id="AP017312">
    <property type="protein sequence ID" value="BAU29742.1"/>
    <property type="molecule type" value="Genomic_DNA"/>
</dbReference>
<name>A0A0U5BNF2_9BACL</name>
<evidence type="ECO:0000313" key="3">
    <source>
        <dbReference type="Proteomes" id="UP000217696"/>
    </source>
</evidence>
<dbReference type="Pfam" id="PF01381">
    <property type="entry name" value="HTH_3"/>
    <property type="match status" value="1"/>
</dbReference>
<dbReference type="SMART" id="SM00530">
    <property type="entry name" value="HTH_XRE"/>
    <property type="match status" value="1"/>
</dbReference>
<gene>
    <name evidence="2" type="primary">xre</name>
    <name evidence="2" type="ORF">CB4_03979</name>
</gene>
<dbReference type="InterPro" id="IPR010982">
    <property type="entry name" value="Lambda_DNA-bd_dom_sf"/>
</dbReference>
<sequence>MKKYTGFGQHLIKLRKEQGKVQKDVARAISVHRAAYASYELGRREPCMDTIVKLARYFEVSCDYLLLGESITNNREDISVVQKNIPANEPVLEVTIRLKGETKALGQEELKNILNLAEIFKVLHYQKDLDRE</sequence>
<evidence type="ECO:0000256" key="1">
    <source>
        <dbReference type="ARBA" id="ARBA00023125"/>
    </source>
</evidence>
<dbReference type="AlphaFoldDB" id="A0A0U5BNF2"/>
<dbReference type="RefSeq" id="WP_096467395.1">
    <property type="nucleotide sequence ID" value="NZ_AP017312.1"/>
</dbReference>
<dbReference type="PANTHER" id="PTHR46558">
    <property type="entry name" value="TRACRIPTIONAL REGULATORY PROTEIN-RELATED-RELATED"/>
    <property type="match status" value="1"/>
</dbReference>
<dbReference type="CDD" id="cd00093">
    <property type="entry name" value="HTH_XRE"/>
    <property type="match status" value="1"/>
</dbReference>
<dbReference type="GO" id="GO:0003677">
    <property type="term" value="F:DNA binding"/>
    <property type="evidence" value="ECO:0007669"/>
    <property type="project" value="UniProtKB-KW"/>
</dbReference>
<dbReference type="PANTHER" id="PTHR46558:SF14">
    <property type="entry name" value="HTH-TYPE TRANSCRIPTIONAL REGULATOR ANSR"/>
    <property type="match status" value="1"/>
</dbReference>
<evidence type="ECO:0000313" key="2">
    <source>
        <dbReference type="EMBL" id="BAU29742.1"/>
    </source>
</evidence>
<dbReference type="PROSITE" id="PS50943">
    <property type="entry name" value="HTH_CROC1"/>
    <property type="match status" value="1"/>
</dbReference>
<reference evidence="2 3" key="1">
    <citation type="submission" date="2015-12" db="EMBL/GenBank/DDBJ databases">
        <title>Genome sequence of Aneurinibacillus soli.</title>
        <authorList>
            <person name="Lee J.S."/>
            <person name="Lee K.C."/>
            <person name="Kim K.K."/>
            <person name="Lee B.W."/>
        </authorList>
    </citation>
    <scope>NUCLEOTIDE SEQUENCE [LARGE SCALE GENOMIC DNA]</scope>
    <source>
        <strain evidence="2 3">CB4</strain>
    </source>
</reference>
<dbReference type="OrthoDB" id="8115576at2"/>
<dbReference type="InterPro" id="IPR001387">
    <property type="entry name" value="Cro/C1-type_HTH"/>
</dbReference>
<dbReference type="KEGG" id="asoc:CB4_03979"/>